<gene>
    <name evidence="3" type="ORF">FZEAL_7119</name>
</gene>
<evidence type="ECO:0000313" key="4">
    <source>
        <dbReference type="Proteomes" id="UP000635477"/>
    </source>
</evidence>
<comment type="caution">
    <text evidence="3">The sequence shown here is derived from an EMBL/GenBank/DDBJ whole genome shotgun (WGS) entry which is preliminary data.</text>
</comment>
<reference evidence="3" key="2">
    <citation type="submission" date="2020-05" db="EMBL/GenBank/DDBJ databases">
        <authorList>
            <person name="Kim H.-S."/>
            <person name="Proctor R.H."/>
            <person name="Brown D.W."/>
        </authorList>
    </citation>
    <scope>NUCLEOTIDE SEQUENCE</scope>
    <source>
        <strain evidence="3">NRRL 22465</strain>
    </source>
</reference>
<evidence type="ECO:0000313" key="3">
    <source>
        <dbReference type="EMBL" id="KAF4976179.1"/>
    </source>
</evidence>
<feature type="region of interest" description="Disordered" evidence="1">
    <location>
        <begin position="229"/>
        <end position="250"/>
    </location>
</feature>
<reference evidence="3" key="1">
    <citation type="journal article" date="2020" name="BMC Genomics">
        <title>Correction to: Identification and distribution of gene clusters required for synthesis of sphingolipid metabolism inhibitors in diverse species of the filamentous fungus Fusarium.</title>
        <authorList>
            <person name="Kim H.S."/>
            <person name="Lohmar J.M."/>
            <person name="Busman M."/>
            <person name="Brown D.W."/>
            <person name="Naumann T.A."/>
            <person name="Divon H.H."/>
            <person name="Lysoe E."/>
            <person name="Uhlig S."/>
            <person name="Proctor R.H."/>
        </authorList>
    </citation>
    <scope>NUCLEOTIDE SEQUENCE</scope>
    <source>
        <strain evidence="3">NRRL 22465</strain>
    </source>
</reference>
<dbReference type="OrthoDB" id="3757673at2759"/>
<keyword evidence="2" id="KW-0732">Signal</keyword>
<dbReference type="EMBL" id="JABEYC010000563">
    <property type="protein sequence ID" value="KAF4976179.1"/>
    <property type="molecule type" value="Genomic_DNA"/>
</dbReference>
<sequence>MAESDSLQWAISLIFTALLLSVVVLAQIVSVHAAAYRVAPHEISTFVDTADFSVQENESYDRDVAKVQRLDDKIRLTQLLREIQKTGDDLREDLNGILVEGGGTTELRNSARLLWVSKRSRLEDRVRRLDMLRMRFLVVYMGVVAHGTTVHTEKPPPPPAPPMPRSLEKSPVFHTPTRPTHPQGLMEGILNRPPLRRLTTQALVGHQEPVPKPSRKGWAGVVQELQLSPKMQQRHASIERAMSQSFTKTP</sequence>
<evidence type="ECO:0000256" key="2">
    <source>
        <dbReference type="SAM" id="SignalP"/>
    </source>
</evidence>
<organism evidence="3 4">
    <name type="scientific">Fusarium zealandicum</name>
    <dbReference type="NCBI Taxonomy" id="1053134"/>
    <lineage>
        <taxon>Eukaryota</taxon>
        <taxon>Fungi</taxon>
        <taxon>Dikarya</taxon>
        <taxon>Ascomycota</taxon>
        <taxon>Pezizomycotina</taxon>
        <taxon>Sordariomycetes</taxon>
        <taxon>Hypocreomycetidae</taxon>
        <taxon>Hypocreales</taxon>
        <taxon>Nectriaceae</taxon>
        <taxon>Fusarium</taxon>
        <taxon>Fusarium staphyleae species complex</taxon>
    </lineage>
</organism>
<accession>A0A8H4XIY1</accession>
<evidence type="ECO:0008006" key="5">
    <source>
        <dbReference type="Google" id="ProtNLM"/>
    </source>
</evidence>
<keyword evidence="4" id="KW-1185">Reference proteome</keyword>
<evidence type="ECO:0000256" key="1">
    <source>
        <dbReference type="SAM" id="MobiDB-lite"/>
    </source>
</evidence>
<feature type="signal peptide" evidence="2">
    <location>
        <begin position="1"/>
        <end position="26"/>
    </location>
</feature>
<feature type="chain" id="PRO_5034485094" description="Transmembrane protein" evidence="2">
    <location>
        <begin position="27"/>
        <end position="250"/>
    </location>
</feature>
<name>A0A8H4XIY1_9HYPO</name>
<dbReference type="Proteomes" id="UP000635477">
    <property type="component" value="Unassembled WGS sequence"/>
</dbReference>
<proteinExistence type="predicted"/>
<protein>
    <recommendedName>
        <fullName evidence="5">Transmembrane protein</fullName>
    </recommendedName>
</protein>
<dbReference type="AlphaFoldDB" id="A0A8H4XIY1"/>